<keyword evidence="2" id="KW-1185">Reference proteome</keyword>
<dbReference type="EMBL" id="VDDC01000022">
    <property type="protein sequence ID" value="TNH38845.1"/>
    <property type="molecule type" value="Genomic_DNA"/>
</dbReference>
<gene>
    <name evidence="1" type="ORF">FHD67_12895</name>
</gene>
<dbReference type="Proteomes" id="UP000304880">
    <property type="component" value="Unassembled WGS sequence"/>
</dbReference>
<reference evidence="1 2" key="1">
    <citation type="submission" date="2019-06" db="EMBL/GenBank/DDBJ databases">
        <authorList>
            <person name="Li J."/>
        </authorList>
    </citation>
    <scope>NUCLEOTIDE SEQUENCE [LARGE SCALE GENOMIC DNA]</scope>
    <source>
        <strain evidence="1 2">CGMCC 1.8012</strain>
    </source>
</reference>
<dbReference type="Pfam" id="PF04214">
    <property type="entry name" value="DUF411"/>
    <property type="match status" value="1"/>
</dbReference>
<accession>A0A5C4R4K9</accession>
<dbReference type="InterPro" id="IPR007332">
    <property type="entry name" value="DUF411"/>
</dbReference>
<proteinExistence type="predicted"/>
<sequence>MFTTALAVCLLATPAMTRANQPPVRARVFRAPDCGCCGAWVAHLQNHGFLVDLVITDDMQVVKDRHAVPTPLRSCHTALIDGYVIEGHVPAADIRTLLDRRPKAEGLAVPGMPIGSPGMEMGEQRDPYDVILWTGSDTQVFSSHRG</sequence>
<dbReference type="AlphaFoldDB" id="A0A5C4R4K9"/>
<evidence type="ECO:0000313" key="2">
    <source>
        <dbReference type="Proteomes" id="UP000304880"/>
    </source>
</evidence>
<evidence type="ECO:0000313" key="1">
    <source>
        <dbReference type="EMBL" id="TNH38845.1"/>
    </source>
</evidence>
<protein>
    <submittedName>
        <fullName evidence="1">DUF411 domain-containing protein</fullName>
    </submittedName>
</protein>
<comment type="caution">
    <text evidence="1">The sequence shown here is derived from an EMBL/GenBank/DDBJ whole genome shotgun (WGS) entry which is preliminary data.</text>
</comment>
<name>A0A5C4R4K9_9RHOB</name>
<organism evidence="1 2">
    <name type="scientific">Paracoccus haeundaensis</name>
    <dbReference type="NCBI Taxonomy" id="225362"/>
    <lineage>
        <taxon>Bacteria</taxon>
        <taxon>Pseudomonadati</taxon>
        <taxon>Pseudomonadota</taxon>
        <taxon>Alphaproteobacteria</taxon>
        <taxon>Rhodobacterales</taxon>
        <taxon>Paracoccaceae</taxon>
        <taxon>Paracoccus</taxon>
    </lineage>
</organism>